<organism evidence="1">
    <name type="scientific">Schistosoma japonicum</name>
    <name type="common">Blood fluke</name>
    <dbReference type="NCBI Taxonomy" id="6182"/>
    <lineage>
        <taxon>Eukaryota</taxon>
        <taxon>Metazoa</taxon>
        <taxon>Spiralia</taxon>
        <taxon>Lophotrochozoa</taxon>
        <taxon>Platyhelminthes</taxon>
        <taxon>Trematoda</taxon>
        <taxon>Digenea</taxon>
        <taxon>Strigeidida</taxon>
        <taxon>Schistosomatoidea</taxon>
        <taxon>Schistosomatidae</taxon>
        <taxon>Schistosoma</taxon>
    </lineage>
</organism>
<dbReference type="AlphaFoldDB" id="Q8MQK9"/>
<protein>
    <submittedName>
        <fullName evidence="1">CAI-3</fullName>
    </submittedName>
</protein>
<accession>Q8MQK9</accession>
<sequence>MVFVPQGSDEEGWCFRFHPRWDLCPHECSQSSARKVREGTALLCNCTLWVNSNLDSLYYATQHSKSYKAYFD</sequence>
<evidence type="ECO:0000313" key="1">
    <source>
        <dbReference type="EMBL" id="AAN01359.1"/>
    </source>
</evidence>
<dbReference type="EMBL" id="AY129303">
    <property type="protein sequence ID" value="AAN01359.1"/>
    <property type="molecule type" value="mRNA"/>
</dbReference>
<name>Q8MQK9_SCHJA</name>
<proteinExistence type="evidence at transcript level"/>
<reference evidence="1" key="1">
    <citation type="submission" date="2002-07" db="EMBL/GenBank/DDBJ databases">
        <title>Immunoscreening of Schistosoma japonicum adult worm cDNA library with rabbit sera immunized with cercariae antigen.</title>
        <authorList>
            <person name="Yuan S."/>
            <person name="Yi X."/>
            <person name="Zeng X."/>
            <person name="McReynolds L."/>
        </authorList>
    </citation>
    <scope>NUCLEOTIDE SEQUENCE</scope>
</reference>